<dbReference type="Proteomes" id="UP001149142">
    <property type="component" value="Unassembled WGS sequence"/>
</dbReference>
<dbReference type="Pfam" id="PF21857">
    <property type="entry name" value="DUF6913"/>
    <property type="match status" value="1"/>
</dbReference>
<gene>
    <name evidence="1" type="ORF">OOZ35_05170</name>
</gene>
<dbReference type="EMBL" id="JAPFGC010000002">
    <property type="protein sequence ID" value="MDA0176882.1"/>
    <property type="molecule type" value="Genomic_DNA"/>
</dbReference>
<accession>A0ABT4RYL1</accession>
<evidence type="ECO:0000313" key="1">
    <source>
        <dbReference type="EMBL" id="MDA0176882.1"/>
    </source>
</evidence>
<sequence length="171" mass="19512">MILKGLKEKSNKNYIDKCVKNRVVDSNTNKINTVGVIVDQSEFKDLNWLQSLSTTLNVNPTNLKIIALVNPKQKEVNVYDLYFTKKDLGWKGTVKTDILKTFTNTDFDLLISFYKTSKLSLVFLSAITKAKFKVGVLAEEQVNDLILDIDINNTTIFETELVKYLNILNKL</sequence>
<organism evidence="1 2">
    <name type="scientific">Mesoflavibacter profundi</name>
    <dbReference type="NCBI Taxonomy" id="2708110"/>
    <lineage>
        <taxon>Bacteria</taxon>
        <taxon>Pseudomonadati</taxon>
        <taxon>Bacteroidota</taxon>
        <taxon>Flavobacteriia</taxon>
        <taxon>Flavobacteriales</taxon>
        <taxon>Flavobacteriaceae</taxon>
        <taxon>Mesoflavibacter</taxon>
    </lineage>
</organism>
<proteinExistence type="predicted"/>
<comment type="caution">
    <text evidence="1">The sequence shown here is derived from an EMBL/GenBank/DDBJ whole genome shotgun (WGS) entry which is preliminary data.</text>
</comment>
<evidence type="ECO:0000313" key="2">
    <source>
        <dbReference type="Proteomes" id="UP001149142"/>
    </source>
</evidence>
<name>A0ABT4RYL1_9FLAO</name>
<dbReference type="RefSeq" id="WP_270005235.1">
    <property type="nucleotide sequence ID" value="NZ_JAPFGC010000002.1"/>
</dbReference>
<reference evidence="1" key="1">
    <citation type="submission" date="2022-11" db="EMBL/GenBank/DDBJ databases">
        <title>Refractory cell wall polysaccharides provide important carbon source for microbial heterotrophs in the hadal ocean.</title>
        <authorList>
            <person name="Zhu X."/>
        </authorList>
    </citation>
    <scope>NUCLEOTIDE SEQUENCE</scope>
    <source>
        <strain evidence="1">MTRN7</strain>
    </source>
</reference>
<keyword evidence="2" id="KW-1185">Reference proteome</keyword>
<dbReference type="InterPro" id="IPR054207">
    <property type="entry name" value="DUF6913"/>
</dbReference>
<protein>
    <submittedName>
        <fullName evidence="1">Uncharacterized protein</fullName>
    </submittedName>
</protein>